<feature type="signal peptide" evidence="2">
    <location>
        <begin position="1"/>
        <end position="40"/>
    </location>
</feature>
<evidence type="ECO:0000313" key="4">
    <source>
        <dbReference type="Proteomes" id="UP001301769"/>
    </source>
</evidence>
<keyword evidence="2" id="KW-0732">Signal</keyword>
<evidence type="ECO:0000256" key="2">
    <source>
        <dbReference type="SAM" id="SignalP"/>
    </source>
</evidence>
<sequence length="154" mass="16118">MEAVASWFLRWPRTLQSPRRSAHILTLMLLIGLTFDGVQAQTVVVTYTQPEPPPAVSSVVTVRQTILTEPIVSTNTLVLTGNQGLLSTHTVVYTDTGAGGNDGGSDGSAGTQGGSGKGDLSQLEIVGIVLGIVFGIITTIATVWMCLRARRGGP</sequence>
<feature type="transmembrane region" description="Helical" evidence="1">
    <location>
        <begin position="125"/>
        <end position="147"/>
    </location>
</feature>
<accession>A0AAN6YD17</accession>
<reference evidence="3" key="2">
    <citation type="submission" date="2023-05" db="EMBL/GenBank/DDBJ databases">
        <authorList>
            <consortium name="Lawrence Berkeley National Laboratory"/>
            <person name="Steindorff A."/>
            <person name="Hensen N."/>
            <person name="Bonometti L."/>
            <person name="Westerberg I."/>
            <person name="Brannstrom I.O."/>
            <person name="Guillou S."/>
            <person name="Cros-Aarteil S."/>
            <person name="Calhoun S."/>
            <person name="Haridas S."/>
            <person name="Kuo A."/>
            <person name="Mondo S."/>
            <person name="Pangilinan J."/>
            <person name="Riley R."/>
            <person name="Labutti K."/>
            <person name="Andreopoulos B."/>
            <person name="Lipzen A."/>
            <person name="Chen C."/>
            <person name="Yanf M."/>
            <person name="Daum C."/>
            <person name="Ng V."/>
            <person name="Clum A."/>
            <person name="Ohm R."/>
            <person name="Martin F."/>
            <person name="Silar P."/>
            <person name="Natvig D."/>
            <person name="Lalanne C."/>
            <person name="Gautier V."/>
            <person name="Ament-Velasquez S.L."/>
            <person name="Kruys A."/>
            <person name="Hutchinson M.I."/>
            <person name="Powell A.J."/>
            <person name="Barry K."/>
            <person name="Miller A.N."/>
            <person name="Grigoriev I.V."/>
            <person name="Debuchy R."/>
            <person name="Gladieux P."/>
            <person name="Thoren M.H."/>
            <person name="Johannesson H."/>
        </authorList>
    </citation>
    <scope>NUCLEOTIDE SEQUENCE</scope>
    <source>
        <strain evidence="3">PSN293</strain>
    </source>
</reference>
<keyword evidence="1" id="KW-0472">Membrane</keyword>
<keyword evidence="1" id="KW-1133">Transmembrane helix</keyword>
<organism evidence="3 4">
    <name type="scientific">Rhypophila decipiens</name>
    <dbReference type="NCBI Taxonomy" id="261697"/>
    <lineage>
        <taxon>Eukaryota</taxon>
        <taxon>Fungi</taxon>
        <taxon>Dikarya</taxon>
        <taxon>Ascomycota</taxon>
        <taxon>Pezizomycotina</taxon>
        <taxon>Sordariomycetes</taxon>
        <taxon>Sordariomycetidae</taxon>
        <taxon>Sordariales</taxon>
        <taxon>Naviculisporaceae</taxon>
        <taxon>Rhypophila</taxon>
    </lineage>
</organism>
<evidence type="ECO:0000256" key="1">
    <source>
        <dbReference type="SAM" id="Phobius"/>
    </source>
</evidence>
<comment type="caution">
    <text evidence="3">The sequence shown here is derived from an EMBL/GenBank/DDBJ whole genome shotgun (WGS) entry which is preliminary data.</text>
</comment>
<protein>
    <submittedName>
        <fullName evidence="3">Uncharacterized protein</fullName>
    </submittedName>
</protein>
<reference evidence="3" key="1">
    <citation type="journal article" date="2023" name="Mol. Phylogenet. Evol.">
        <title>Genome-scale phylogeny and comparative genomics of the fungal order Sordariales.</title>
        <authorList>
            <person name="Hensen N."/>
            <person name="Bonometti L."/>
            <person name="Westerberg I."/>
            <person name="Brannstrom I.O."/>
            <person name="Guillou S."/>
            <person name="Cros-Aarteil S."/>
            <person name="Calhoun S."/>
            <person name="Haridas S."/>
            <person name="Kuo A."/>
            <person name="Mondo S."/>
            <person name="Pangilinan J."/>
            <person name="Riley R."/>
            <person name="LaButti K."/>
            <person name="Andreopoulos B."/>
            <person name="Lipzen A."/>
            <person name="Chen C."/>
            <person name="Yan M."/>
            <person name="Daum C."/>
            <person name="Ng V."/>
            <person name="Clum A."/>
            <person name="Steindorff A."/>
            <person name="Ohm R.A."/>
            <person name="Martin F."/>
            <person name="Silar P."/>
            <person name="Natvig D.O."/>
            <person name="Lalanne C."/>
            <person name="Gautier V."/>
            <person name="Ament-Velasquez S.L."/>
            <person name="Kruys A."/>
            <person name="Hutchinson M.I."/>
            <person name="Powell A.J."/>
            <person name="Barry K."/>
            <person name="Miller A.N."/>
            <person name="Grigoriev I.V."/>
            <person name="Debuchy R."/>
            <person name="Gladieux P."/>
            <person name="Hiltunen Thoren M."/>
            <person name="Johannesson H."/>
        </authorList>
    </citation>
    <scope>NUCLEOTIDE SEQUENCE</scope>
    <source>
        <strain evidence="3">PSN293</strain>
    </source>
</reference>
<keyword evidence="1" id="KW-0812">Transmembrane</keyword>
<gene>
    <name evidence="3" type="ORF">QBC37DRAFT_68856</name>
</gene>
<keyword evidence="4" id="KW-1185">Reference proteome</keyword>
<dbReference type="EMBL" id="MU858063">
    <property type="protein sequence ID" value="KAK4217053.1"/>
    <property type="molecule type" value="Genomic_DNA"/>
</dbReference>
<proteinExistence type="predicted"/>
<name>A0AAN6YD17_9PEZI</name>
<dbReference type="AlphaFoldDB" id="A0AAN6YD17"/>
<evidence type="ECO:0000313" key="3">
    <source>
        <dbReference type="EMBL" id="KAK4217053.1"/>
    </source>
</evidence>
<dbReference type="Proteomes" id="UP001301769">
    <property type="component" value="Unassembled WGS sequence"/>
</dbReference>
<feature type="chain" id="PRO_5042967855" evidence="2">
    <location>
        <begin position="41"/>
        <end position="154"/>
    </location>
</feature>